<keyword evidence="1" id="KW-0812">Transmembrane</keyword>
<protein>
    <submittedName>
        <fullName evidence="2">Uncharacterized protein</fullName>
    </submittedName>
</protein>
<dbReference type="KEGG" id="mmab:HQ865_01135"/>
<name>A0A7D4U8S5_9SPHI</name>
<keyword evidence="1" id="KW-1133">Transmembrane helix</keyword>
<feature type="transmembrane region" description="Helical" evidence="1">
    <location>
        <begin position="12"/>
        <end position="33"/>
    </location>
</feature>
<reference evidence="2 3" key="1">
    <citation type="submission" date="2020-05" db="EMBL/GenBank/DDBJ databases">
        <title>Mucilaginibacter mali sp. nov.</title>
        <authorList>
            <person name="Kim H.S."/>
            <person name="Lee K.C."/>
            <person name="Suh M.K."/>
            <person name="Kim J.-S."/>
            <person name="Han K.-I."/>
            <person name="Eom M.K."/>
            <person name="Shin Y.K."/>
            <person name="Lee J.-S."/>
        </authorList>
    </citation>
    <scope>NUCLEOTIDE SEQUENCE [LARGE SCALE GENOMIC DNA]</scope>
    <source>
        <strain evidence="2 3">G2-14</strain>
    </source>
</reference>
<evidence type="ECO:0000256" key="1">
    <source>
        <dbReference type="SAM" id="Phobius"/>
    </source>
</evidence>
<sequence>MKLLTWLKKQNEFIPLIAAILLFLYSPTLLHLYDPTAAAYDVGVLQLDILAIIRFCSFMVIVWMTLKVNWLPIRQYFELHFTNDFKHNTTPWQRLKISLSVYFALLFTLALLSRVI</sequence>
<evidence type="ECO:0000313" key="2">
    <source>
        <dbReference type="EMBL" id="QKJ28418.1"/>
    </source>
</evidence>
<dbReference type="EMBL" id="CP054139">
    <property type="protein sequence ID" value="QKJ28418.1"/>
    <property type="molecule type" value="Genomic_DNA"/>
</dbReference>
<dbReference type="Proteomes" id="UP000505355">
    <property type="component" value="Chromosome"/>
</dbReference>
<gene>
    <name evidence="2" type="ORF">HQ865_01135</name>
</gene>
<organism evidence="2 3">
    <name type="scientific">Mucilaginibacter mali</name>
    <dbReference type="NCBI Taxonomy" id="2740462"/>
    <lineage>
        <taxon>Bacteria</taxon>
        <taxon>Pseudomonadati</taxon>
        <taxon>Bacteroidota</taxon>
        <taxon>Sphingobacteriia</taxon>
        <taxon>Sphingobacteriales</taxon>
        <taxon>Sphingobacteriaceae</taxon>
        <taxon>Mucilaginibacter</taxon>
    </lineage>
</organism>
<dbReference type="AlphaFoldDB" id="A0A7D4U8S5"/>
<proteinExistence type="predicted"/>
<dbReference type="RefSeq" id="WP_173413120.1">
    <property type="nucleotide sequence ID" value="NZ_CP054139.1"/>
</dbReference>
<keyword evidence="3" id="KW-1185">Reference proteome</keyword>
<keyword evidence="1" id="KW-0472">Membrane</keyword>
<feature type="transmembrane region" description="Helical" evidence="1">
    <location>
        <begin position="45"/>
        <end position="66"/>
    </location>
</feature>
<accession>A0A7D4U8S5</accession>
<evidence type="ECO:0000313" key="3">
    <source>
        <dbReference type="Proteomes" id="UP000505355"/>
    </source>
</evidence>
<feature type="transmembrane region" description="Helical" evidence="1">
    <location>
        <begin position="95"/>
        <end position="113"/>
    </location>
</feature>